<keyword evidence="3" id="KW-1185">Reference proteome</keyword>
<gene>
    <name evidence="2" type="ORF">GA0070620_5733</name>
</gene>
<organism evidence="2 3">
    <name type="scientific">Micromonospora krabiensis</name>
    <dbReference type="NCBI Taxonomy" id="307121"/>
    <lineage>
        <taxon>Bacteria</taxon>
        <taxon>Bacillati</taxon>
        <taxon>Actinomycetota</taxon>
        <taxon>Actinomycetes</taxon>
        <taxon>Micromonosporales</taxon>
        <taxon>Micromonosporaceae</taxon>
        <taxon>Micromonospora</taxon>
    </lineage>
</organism>
<evidence type="ECO:0000313" key="2">
    <source>
        <dbReference type="EMBL" id="SBV30140.1"/>
    </source>
</evidence>
<feature type="region of interest" description="Disordered" evidence="1">
    <location>
        <begin position="60"/>
        <end position="79"/>
    </location>
</feature>
<name>A0A1C3NC62_9ACTN</name>
<dbReference type="STRING" id="307121.GA0070620_5733"/>
<sequence length="79" mass="8820">MTPEEEWQANQARQAEEAARWEASTRAHLDARRATLAARQARQADEIAEIQHRFRVAMMGGGTLRPDGTYGPPTNGDDQ</sequence>
<dbReference type="AlphaFoldDB" id="A0A1C3NC62"/>
<feature type="region of interest" description="Disordered" evidence="1">
    <location>
        <begin position="1"/>
        <end position="26"/>
    </location>
</feature>
<dbReference type="EMBL" id="LT598496">
    <property type="protein sequence ID" value="SBV30140.1"/>
    <property type="molecule type" value="Genomic_DNA"/>
</dbReference>
<accession>A0A1C3NC62</accession>
<evidence type="ECO:0000256" key="1">
    <source>
        <dbReference type="SAM" id="MobiDB-lite"/>
    </source>
</evidence>
<dbReference type="Proteomes" id="UP000199393">
    <property type="component" value="Chromosome I"/>
</dbReference>
<reference evidence="3" key="1">
    <citation type="submission" date="2016-06" db="EMBL/GenBank/DDBJ databases">
        <authorList>
            <person name="Varghese N."/>
        </authorList>
    </citation>
    <scope>NUCLEOTIDE SEQUENCE [LARGE SCALE GENOMIC DNA]</scope>
    <source>
        <strain evidence="3">DSM 45344</strain>
    </source>
</reference>
<evidence type="ECO:0000313" key="3">
    <source>
        <dbReference type="Proteomes" id="UP000199393"/>
    </source>
</evidence>
<proteinExistence type="predicted"/>
<feature type="compositionally biased region" description="Basic and acidic residues" evidence="1">
    <location>
        <begin position="14"/>
        <end position="26"/>
    </location>
</feature>
<protein>
    <submittedName>
        <fullName evidence="2">Uncharacterized protein</fullName>
    </submittedName>
</protein>
<dbReference type="RefSeq" id="WP_091595919.1">
    <property type="nucleotide sequence ID" value="NZ_JBHRWG010000002.1"/>
</dbReference>